<reference evidence="3" key="1">
    <citation type="submission" date="2021-02" db="EMBL/GenBank/DDBJ databases">
        <authorList>
            <person name="Nowell W R."/>
        </authorList>
    </citation>
    <scope>NUCLEOTIDE SEQUENCE</scope>
</reference>
<dbReference type="InterPro" id="IPR055401">
    <property type="entry name" value="CEMIP_beta-hel_dom"/>
</dbReference>
<gene>
    <name evidence="4" type="ORF">CJN711_LOCUS28004</name>
    <name evidence="3" type="ORF">KQP761_LOCUS5600</name>
    <name evidence="5" type="ORF">SMN809_LOCUS2942</name>
</gene>
<sequence>MELFQTSGTIEDLRWFFKLARTLDGLLMSEVAFTHLGVTQNVGTTSVELRAEVGLLSRNIVYQGSTTPSWNTTIQACPTGFDPGEFAVQTCFLGRYGEEIGSDQFGATIMVSASMDSTSGTQAAILRLSNIEVSNAGQAFRLGRYPVHFHMNGNMSSSYIRSLTIHQTYNRAVNIHTSHYVAVDDNVIYNIMGGAVFLEDGVEIGNVLMTNPNNIVENNAVADGTHFGY</sequence>
<feature type="domain" description="CEMIP beta-helix" evidence="2">
    <location>
        <begin position="105"/>
        <end position="211"/>
    </location>
</feature>
<organism evidence="3 6">
    <name type="scientific">Rotaria magnacalcarata</name>
    <dbReference type="NCBI Taxonomy" id="392030"/>
    <lineage>
        <taxon>Eukaryota</taxon>
        <taxon>Metazoa</taxon>
        <taxon>Spiralia</taxon>
        <taxon>Gnathifera</taxon>
        <taxon>Rotifera</taxon>
        <taxon>Eurotatoria</taxon>
        <taxon>Bdelloidea</taxon>
        <taxon>Philodinida</taxon>
        <taxon>Philodinidae</taxon>
        <taxon>Rotaria</taxon>
    </lineage>
</organism>
<dbReference type="Proteomes" id="UP000663834">
    <property type="component" value="Unassembled WGS sequence"/>
</dbReference>
<dbReference type="PANTHER" id="PTHR46769">
    <property type="entry name" value="POLYCYSTIC KIDNEY AND HEPATIC DISEASE 1 (AUTOSOMAL RECESSIVE)-LIKE 1"/>
    <property type="match status" value="1"/>
</dbReference>
<evidence type="ECO:0000313" key="4">
    <source>
        <dbReference type="EMBL" id="CAF1514175.1"/>
    </source>
</evidence>
<accession>A0A815EYV8</accession>
<keyword evidence="1" id="KW-0732">Signal</keyword>
<comment type="caution">
    <text evidence="3">The sequence shown here is derived from an EMBL/GenBank/DDBJ whole genome shotgun (WGS) entry which is preliminary data.</text>
</comment>
<dbReference type="Proteomes" id="UP000663855">
    <property type="component" value="Unassembled WGS sequence"/>
</dbReference>
<dbReference type="PANTHER" id="PTHR46769:SF2">
    <property type="entry name" value="FIBROCYSTIN-L ISOFORM 2 PRECURSOR-RELATED"/>
    <property type="match status" value="1"/>
</dbReference>
<dbReference type="InterPro" id="IPR052387">
    <property type="entry name" value="Fibrocystin"/>
</dbReference>
<evidence type="ECO:0000259" key="2">
    <source>
        <dbReference type="Pfam" id="PF24606"/>
    </source>
</evidence>
<dbReference type="SUPFAM" id="SSF51126">
    <property type="entry name" value="Pectin lyase-like"/>
    <property type="match status" value="1"/>
</dbReference>
<evidence type="ECO:0000313" key="3">
    <source>
        <dbReference type="EMBL" id="CAF1318011.1"/>
    </source>
</evidence>
<protein>
    <recommendedName>
        <fullName evidence="2">CEMIP beta-helix domain-containing protein</fullName>
    </recommendedName>
</protein>
<proteinExistence type="predicted"/>
<dbReference type="InterPro" id="IPR011050">
    <property type="entry name" value="Pectin_lyase_fold/virulence"/>
</dbReference>
<dbReference type="AlphaFoldDB" id="A0A815EYV8"/>
<evidence type="ECO:0000313" key="5">
    <source>
        <dbReference type="EMBL" id="CAF3832377.1"/>
    </source>
</evidence>
<dbReference type="EMBL" id="CAJOBI010000577">
    <property type="protein sequence ID" value="CAF3832377.1"/>
    <property type="molecule type" value="Genomic_DNA"/>
</dbReference>
<dbReference type="Proteomes" id="UP000676336">
    <property type="component" value="Unassembled WGS sequence"/>
</dbReference>
<name>A0A815EYV8_9BILA</name>
<evidence type="ECO:0000256" key="1">
    <source>
        <dbReference type="ARBA" id="ARBA00022729"/>
    </source>
</evidence>
<evidence type="ECO:0000313" key="6">
    <source>
        <dbReference type="Proteomes" id="UP000663834"/>
    </source>
</evidence>
<dbReference type="EMBL" id="CAJNOW010001435">
    <property type="protein sequence ID" value="CAF1318011.1"/>
    <property type="molecule type" value="Genomic_DNA"/>
</dbReference>
<dbReference type="EMBL" id="CAJNOV010013205">
    <property type="protein sequence ID" value="CAF1514175.1"/>
    <property type="molecule type" value="Genomic_DNA"/>
</dbReference>
<dbReference type="OrthoDB" id="120976at2759"/>
<dbReference type="Pfam" id="PF24606">
    <property type="entry name" value="CEMIP_beta-hel"/>
    <property type="match status" value="1"/>
</dbReference>